<dbReference type="Proteomes" id="UP000233551">
    <property type="component" value="Unassembled WGS sequence"/>
</dbReference>
<sequence length="61" mass="7137">MERTKEKEIVARPLESNSKYQSQLMGIWLLFDPSNLRLNPYPIQFDVRSDSDNTCNLSFIS</sequence>
<comment type="caution">
    <text evidence="1">The sequence shown here is derived from an EMBL/GenBank/DDBJ whole genome shotgun (WGS) entry which is preliminary data.</text>
</comment>
<evidence type="ECO:0000313" key="1">
    <source>
        <dbReference type="EMBL" id="PKI50091.1"/>
    </source>
</evidence>
<name>A0A2I0J1I9_PUNGR</name>
<protein>
    <submittedName>
        <fullName evidence="1">Uncharacterized protein</fullName>
    </submittedName>
</protein>
<dbReference type="AlphaFoldDB" id="A0A2I0J1I9"/>
<keyword evidence="2" id="KW-1185">Reference proteome</keyword>
<reference evidence="1 2" key="1">
    <citation type="submission" date="2017-11" db="EMBL/GenBank/DDBJ databases">
        <title>De-novo sequencing of pomegranate (Punica granatum L.) genome.</title>
        <authorList>
            <person name="Akparov Z."/>
            <person name="Amiraslanov A."/>
            <person name="Hajiyeva S."/>
            <person name="Abbasov M."/>
            <person name="Kaur K."/>
            <person name="Hamwieh A."/>
            <person name="Solovyev V."/>
            <person name="Salamov A."/>
            <person name="Braich B."/>
            <person name="Kosarev P."/>
            <person name="Mahmoud A."/>
            <person name="Hajiyev E."/>
            <person name="Babayeva S."/>
            <person name="Izzatullayeva V."/>
            <person name="Mammadov A."/>
            <person name="Mammadov A."/>
            <person name="Sharifova S."/>
            <person name="Ojaghi J."/>
            <person name="Eynullazada K."/>
            <person name="Bayramov B."/>
            <person name="Abdulazimova A."/>
            <person name="Shahmuradov I."/>
        </authorList>
    </citation>
    <scope>NUCLEOTIDE SEQUENCE [LARGE SCALE GENOMIC DNA]</scope>
    <source>
        <strain evidence="2">cv. AG2017</strain>
        <tissue evidence="1">Leaf</tissue>
    </source>
</reference>
<accession>A0A2I0J1I9</accession>
<dbReference type="EMBL" id="PGOL01002147">
    <property type="protein sequence ID" value="PKI50091.1"/>
    <property type="molecule type" value="Genomic_DNA"/>
</dbReference>
<organism evidence="1 2">
    <name type="scientific">Punica granatum</name>
    <name type="common">Pomegranate</name>
    <dbReference type="NCBI Taxonomy" id="22663"/>
    <lineage>
        <taxon>Eukaryota</taxon>
        <taxon>Viridiplantae</taxon>
        <taxon>Streptophyta</taxon>
        <taxon>Embryophyta</taxon>
        <taxon>Tracheophyta</taxon>
        <taxon>Spermatophyta</taxon>
        <taxon>Magnoliopsida</taxon>
        <taxon>eudicotyledons</taxon>
        <taxon>Gunneridae</taxon>
        <taxon>Pentapetalae</taxon>
        <taxon>rosids</taxon>
        <taxon>malvids</taxon>
        <taxon>Myrtales</taxon>
        <taxon>Lythraceae</taxon>
        <taxon>Punica</taxon>
    </lineage>
</organism>
<evidence type="ECO:0000313" key="2">
    <source>
        <dbReference type="Proteomes" id="UP000233551"/>
    </source>
</evidence>
<proteinExistence type="predicted"/>
<gene>
    <name evidence="1" type="ORF">CRG98_029529</name>
</gene>